<evidence type="ECO:0000313" key="5">
    <source>
        <dbReference type="EMBL" id="KRL91058.1"/>
    </source>
</evidence>
<dbReference type="NCBIfam" id="TIGR03124">
    <property type="entry name" value="citrate_citX"/>
    <property type="match status" value="1"/>
</dbReference>
<dbReference type="OrthoDB" id="3196716at2"/>
<evidence type="ECO:0000313" key="6">
    <source>
        <dbReference type="Proteomes" id="UP000051036"/>
    </source>
</evidence>
<dbReference type="PATRIC" id="fig|1423763.3.peg.1370"/>
<dbReference type="RefSeq" id="WP_057797443.1">
    <property type="nucleotide sequence ID" value="NZ_AZFM01000004.1"/>
</dbReference>
<keyword evidence="3" id="KW-0548">Nucleotidyltransferase</keyword>
<dbReference type="STRING" id="1423763.FC46_GL001354"/>
<keyword evidence="2" id="KW-0808">Transferase</keyword>
<dbReference type="Pfam" id="PF03802">
    <property type="entry name" value="CitX"/>
    <property type="match status" value="1"/>
</dbReference>
<dbReference type="Proteomes" id="UP000051036">
    <property type="component" value="Unassembled WGS sequence"/>
</dbReference>
<sequence>MNDIFQKGIEVNIPEVLNNRDKRVAIQEKLVNANPTKTIIGAKLNIPGPIKNNTEIEYFFEQEMAFFEQKLNEKFSFQLFLSKLSQPTGPESFYIIDGSSQAVKKLCIDFEESKDYRRLFDLDVHNFGQNDLSRTDLGFPERQCLVCGKPAKECGRARTHTVADLQAKVSKLILEAISK</sequence>
<evidence type="ECO:0000256" key="4">
    <source>
        <dbReference type="ARBA" id="ARBA00048574"/>
    </source>
</evidence>
<reference evidence="5 6" key="1">
    <citation type="journal article" date="2015" name="Genome Announc.">
        <title>Expanding the biotechnology potential of lactobacilli through comparative genomics of 213 strains and associated genera.</title>
        <authorList>
            <person name="Sun Z."/>
            <person name="Harris H.M."/>
            <person name="McCann A."/>
            <person name="Guo C."/>
            <person name="Argimon S."/>
            <person name="Zhang W."/>
            <person name="Yang X."/>
            <person name="Jeffery I.B."/>
            <person name="Cooney J.C."/>
            <person name="Kagawa T.F."/>
            <person name="Liu W."/>
            <person name="Song Y."/>
            <person name="Salvetti E."/>
            <person name="Wrobel A."/>
            <person name="Rasinkangas P."/>
            <person name="Parkhill J."/>
            <person name="Rea M.C."/>
            <person name="O'Sullivan O."/>
            <person name="Ritari J."/>
            <person name="Douillard F.P."/>
            <person name="Paul Ross R."/>
            <person name="Yang R."/>
            <person name="Briner A.E."/>
            <person name="Felis G.E."/>
            <person name="de Vos W.M."/>
            <person name="Barrangou R."/>
            <person name="Klaenhammer T.R."/>
            <person name="Caufield P.W."/>
            <person name="Cui Y."/>
            <person name="Zhang H."/>
            <person name="O'Toole P.W."/>
        </authorList>
    </citation>
    <scope>NUCLEOTIDE SEQUENCE [LARGE SCALE GENOMIC DNA]</scope>
    <source>
        <strain evidence="5 6">DSM 16043</strain>
    </source>
</reference>
<dbReference type="EMBL" id="AZFM01000004">
    <property type="protein sequence ID" value="KRL91058.1"/>
    <property type="molecule type" value="Genomic_DNA"/>
</dbReference>
<name>A0A0R1UJX5_9LACO</name>
<protein>
    <recommendedName>
        <fullName evidence="1">citrate lyase holo-[acyl-carrier protein] synthase</fullName>
        <ecNumber evidence="1">2.7.7.61</ecNumber>
    </recommendedName>
</protein>
<keyword evidence="6" id="KW-1185">Reference proteome</keyword>
<evidence type="ECO:0000256" key="1">
    <source>
        <dbReference type="ARBA" id="ARBA00012524"/>
    </source>
</evidence>
<dbReference type="EC" id="2.7.7.61" evidence="1"/>
<gene>
    <name evidence="5" type="ORF">FC46_GL001354</name>
</gene>
<comment type="catalytic activity">
    <reaction evidence="4">
        <text>apo-[citrate lyase ACP] + 2'-(5''-triphospho-alpha-D-ribosyl)-3'-dephospho-CoA = holo-[citrate lyase ACP] + diphosphate</text>
        <dbReference type="Rhea" id="RHEA:16333"/>
        <dbReference type="Rhea" id="RHEA-COMP:10157"/>
        <dbReference type="Rhea" id="RHEA-COMP:10158"/>
        <dbReference type="ChEBI" id="CHEBI:29999"/>
        <dbReference type="ChEBI" id="CHEBI:33019"/>
        <dbReference type="ChEBI" id="CHEBI:61378"/>
        <dbReference type="ChEBI" id="CHEBI:82683"/>
        <dbReference type="EC" id="2.7.7.61"/>
    </reaction>
</comment>
<proteinExistence type="predicted"/>
<accession>A0A0R1UJX5</accession>
<comment type="caution">
    <text evidence="5">The sequence shown here is derived from an EMBL/GenBank/DDBJ whole genome shotgun (WGS) entry which is preliminary data.</text>
</comment>
<dbReference type="AlphaFoldDB" id="A0A0R1UJX5"/>
<dbReference type="InterPro" id="IPR005551">
    <property type="entry name" value="CitX"/>
</dbReference>
<dbReference type="GO" id="GO:0050519">
    <property type="term" value="F:holo-citrate lyase synthase activity"/>
    <property type="evidence" value="ECO:0007669"/>
    <property type="project" value="UniProtKB-EC"/>
</dbReference>
<evidence type="ECO:0000256" key="3">
    <source>
        <dbReference type="ARBA" id="ARBA00022695"/>
    </source>
</evidence>
<dbReference type="GO" id="GO:0051191">
    <property type="term" value="P:prosthetic group biosynthetic process"/>
    <property type="evidence" value="ECO:0007669"/>
    <property type="project" value="InterPro"/>
</dbReference>
<evidence type="ECO:0000256" key="2">
    <source>
        <dbReference type="ARBA" id="ARBA00022679"/>
    </source>
</evidence>
<organism evidence="5 6">
    <name type="scientific">Lactobacillus kalixensis DSM 16043</name>
    <dbReference type="NCBI Taxonomy" id="1423763"/>
    <lineage>
        <taxon>Bacteria</taxon>
        <taxon>Bacillati</taxon>
        <taxon>Bacillota</taxon>
        <taxon>Bacilli</taxon>
        <taxon>Lactobacillales</taxon>
        <taxon>Lactobacillaceae</taxon>
        <taxon>Lactobacillus</taxon>
    </lineage>
</organism>